<dbReference type="Proteomes" id="UP000015453">
    <property type="component" value="Unassembled WGS sequence"/>
</dbReference>
<dbReference type="AlphaFoldDB" id="S8C2Q7"/>
<feature type="coiled-coil region" evidence="1">
    <location>
        <begin position="51"/>
        <end position="78"/>
    </location>
</feature>
<name>S8C2Q7_9LAMI</name>
<dbReference type="PANTHER" id="PTHR36316:SF1">
    <property type="entry name" value="OS06G0213900 PROTEIN"/>
    <property type="match status" value="1"/>
</dbReference>
<feature type="non-terminal residue" evidence="3">
    <location>
        <position position="102"/>
    </location>
</feature>
<sequence length="102" mass="11551">ATGGLRTPVGGRKPLKFWENAKKRKHSFLQFFAMTGILMLSFRSLGQKYRINDLTEDAAALREEQEGLIARKDRIKRRLLDEADAEPTGAFAARLRVLFGSE</sequence>
<evidence type="ECO:0000256" key="1">
    <source>
        <dbReference type="SAM" id="Coils"/>
    </source>
</evidence>
<reference evidence="3 4" key="1">
    <citation type="journal article" date="2013" name="BMC Genomics">
        <title>The miniature genome of a carnivorous plant Genlisea aurea contains a low number of genes and short non-coding sequences.</title>
        <authorList>
            <person name="Leushkin E.V."/>
            <person name="Sutormin R.A."/>
            <person name="Nabieva E.R."/>
            <person name="Penin A.A."/>
            <person name="Kondrashov A.S."/>
            <person name="Logacheva M.D."/>
        </authorList>
    </citation>
    <scope>NUCLEOTIDE SEQUENCE [LARGE SCALE GENOMIC DNA]</scope>
</reference>
<protein>
    <submittedName>
        <fullName evidence="3">Uncharacterized protein</fullName>
    </submittedName>
</protein>
<organism evidence="3 4">
    <name type="scientific">Genlisea aurea</name>
    <dbReference type="NCBI Taxonomy" id="192259"/>
    <lineage>
        <taxon>Eukaryota</taxon>
        <taxon>Viridiplantae</taxon>
        <taxon>Streptophyta</taxon>
        <taxon>Embryophyta</taxon>
        <taxon>Tracheophyta</taxon>
        <taxon>Spermatophyta</taxon>
        <taxon>Magnoliopsida</taxon>
        <taxon>eudicotyledons</taxon>
        <taxon>Gunneridae</taxon>
        <taxon>Pentapetalae</taxon>
        <taxon>asterids</taxon>
        <taxon>lamiids</taxon>
        <taxon>Lamiales</taxon>
        <taxon>Lentibulariaceae</taxon>
        <taxon>Genlisea</taxon>
    </lineage>
</organism>
<feature type="transmembrane region" description="Helical" evidence="2">
    <location>
        <begin position="27"/>
        <end position="45"/>
    </location>
</feature>
<accession>S8C2Q7</accession>
<keyword evidence="2" id="KW-1133">Transmembrane helix</keyword>
<proteinExistence type="predicted"/>
<keyword evidence="4" id="KW-1185">Reference proteome</keyword>
<dbReference type="PANTHER" id="PTHR36316">
    <property type="entry name" value="OS06G0213900 PROTEIN"/>
    <property type="match status" value="1"/>
</dbReference>
<keyword evidence="1" id="KW-0175">Coiled coil</keyword>
<evidence type="ECO:0000313" key="3">
    <source>
        <dbReference type="EMBL" id="EPS60944.1"/>
    </source>
</evidence>
<comment type="caution">
    <text evidence="3">The sequence shown here is derived from an EMBL/GenBank/DDBJ whole genome shotgun (WGS) entry which is preliminary data.</text>
</comment>
<evidence type="ECO:0000313" key="4">
    <source>
        <dbReference type="Proteomes" id="UP000015453"/>
    </source>
</evidence>
<dbReference type="EMBL" id="AUSU01007191">
    <property type="protein sequence ID" value="EPS60944.1"/>
    <property type="molecule type" value="Genomic_DNA"/>
</dbReference>
<keyword evidence="2" id="KW-0472">Membrane</keyword>
<gene>
    <name evidence="3" type="ORF">M569_13857</name>
</gene>
<keyword evidence="2" id="KW-0812">Transmembrane</keyword>
<dbReference type="OrthoDB" id="1873983at2759"/>
<evidence type="ECO:0000256" key="2">
    <source>
        <dbReference type="SAM" id="Phobius"/>
    </source>
</evidence>
<feature type="non-terminal residue" evidence="3">
    <location>
        <position position="1"/>
    </location>
</feature>